<dbReference type="EMBL" id="JADEWF010000002">
    <property type="protein sequence ID" value="MBE9217463.1"/>
    <property type="molecule type" value="Genomic_DNA"/>
</dbReference>
<reference evidence="1" key="1">
    <citation type="submission" date="2020-10" db="EMBL/GenBank/DDBJ databases">
        <authorList>
            <person name="Castelo-Branco R."/>
            <person name="Eusebio N."/>
            <person name="Adriana R."/>
            <person name="Vieira A."/>
            <person name="Brugerolle De Fraissinette N."/>
            <person name="Rezende De Castro R."/>
            <person name="Schneider M.P."/>
            <person name="Vasconcelos V."/>
            <person name="Leao P.N."/>
        </authorList>
    </citation>
    <scope>NUCLEOTIDE SEQUENCE</scope>
    <source>
        <strain evidence="1">LEGE 04289</strain>
    </source>
</reference>
<evidence type="ECO:0000313" key="1">
    <source>
        <dbReference type="EMBL" id="MBE9217463.1"/>
    </source>
</evidence>
<keyword evidence="2" id="KW-1185">Reference proteome</keyword>
<evidence type="ECO:0000313" key="2">
    <source>
        <dbReference type="Proteomes" id="UP000597867"/>
    </source>
</evidence>
<name>A0ACC5PWJ1_DOLFA</name>
<comment type="caution">
    <text evidence="1">The sequence shown here is derived from an EMBL/GenBank/DDBJ whole genome shotgun (WGS) entry which is preliminary data.</text>
</comment>
<accession>A0ACC5PWJ1</accession>
<protein>
    <submittedName>
        <fullName evidence="1">Transposase</fullName>
    </submittedName>
</protein>
<dbReference type="Proteomes" id="UP000597867">
    <property type="component" value="Unassembled WGS sequence"/>
</dbReference>
<gene>
    <name evidence="1" type="ORF">IQ222_01285</name>
</gene>
<sequence length="120" mass="13853">MVSAPGRITTIKFTSTSKKNSCYHEIVKEILTEFELIVDSYEQPIQRPSEYQEQKKYYSAKKKTHTRKSQLIVLPNGKDIVDVVPGKPGPKSDMNFFRETKQEFEKNQKFSGDKAYQGDV</sequence>
<proteinExistence type="predicted"/>
<organism evidence="1 2">
    <name type="scientific">Dolichospermum flos-aquae LEGE 04289</name>
    <dbReference type="NCBI Taxonomy" id="1828708"/>
    <lineage>
        <taxon>Bacteria</taxon>
        <taxon>Bacillati</taxon>
        <taxon>Cyanobacteriota</taxon>
        <taxon>Cyanophyceae</taxon>
        <taxon>Nostocales</taxon>
        <taxon>Aphanizomenonaceae</taxon>
        <taxon>Dolichospermum</taxon>
    </lineage>
</organism>